<evidence type="ECO:0000313" key="3">
    <source>
        <dbReference type="EMBL" id="TRY75116.1"/>
    </source>
</evidence>
<feature type="chain" id="PRO_5021898109" evidence="2">
    <location>
        <begin position="27"/>
        <end position="709"/>
    </location>
</feature>
<protein>
    <submittedName>
        <fullName evidence="3">Uncharacterized protein</fullName>
    </submittedName>
</protein>
<feature type="compositionally biased region" description="Basic and acidic residues" evidence="1">
    <location>
        <begin position="692"/>
        <end position="709"/>
    </location>
</feature>
<reference evidence="3 4" key="1">
    <citation type="journal article" date="2018" name="Nat. Ecol. Evol.">
        <title>Genomic signatures of mitonuclear coevolution across populations of Tigriopus californicus.</title>
        <authorList>
            <person name="Barreto F.S."/>
            <person name="Watson E.T."/>
            <person name="Lima T.G."/>
            <person name="Willett C.S."/>
            <person name="Edmands S."/>
            <person name="Li W."/>
            <person name="Burton R.S."/>
        </authorList>
    </citation>
    <scope>NUCLEOTIDE SEQUENCE [LARGE SCALE GENOMIC DNA]</scope>
    <source>
        <strain evidence="3 4">San Diego</strain>
    </source>
</reference>
<keyword evidence="4" id="KW-1185">Reference proteome</keyword>
<dbReference type="EMBL" id="VCGU01000005">
    <property type="protein sequence ID" value="TRY75116.1"/>
    <property type="molecule type" value="Genomic_DNA"/>
</dbReference>
<evidence type="ECO:0000313" key="4">
    <source>
        <dbReference type="Proteomes" id="UP000318571"/>
    </source>
</evidence>
<dbReference type="AlphaFoldDB" id="A0A553PBQ5"/>
<dbReference type="Proteomes" id="UP000318571">
    <property type="component" value="Chromosome 2"/>
</dbReference>
<feature type="compositionally biased region" description="Polar residues" evidence="1">
    <location>
        <begin position="657"/>
        <end position="678"/>
    </location>
</feature>
<name>A0A553PBQ5_TIGCA</name>
<evidence type="ECO:0000256" key="1">
    <source>
        <dbReference type="SAM" id="MobiDB-lite"/>
    </source>
</evidence>
<feature type="region of interest" description="Disordered" evidence="1">
    <location>
        <begin position="652"/>
        <end position="709"/>
    </location>
</feature>
<evidence type="ECO:0000256" key="2">
    <source>
        <dbReference type="SAM" id="SignalP"/>
    </source>
</evidence>
<comment type="caution">
    <text evidence="3">The sequence shown here is derived from an EMBL/GenBank/DDBJ whole genome shotgun (WGS) entry which is preliminary data.</text>
</comment>
<keyword evidence="2" id="KW-0732">Signal</keyword>
<feature type="signal peptide" evidence="2">
    <location>
        <begin position="1"/>
        <end position="26"/>
    </location>
</feature>
<gene>
    <name evidence="3" type="ORF">TCAL_06328</name>
</gene>
<sequence>MLQSVSSKSVIWSLLFSAVDVSCVKMAPIASLDNALQNLMAKCSFTAKNSIPSQGFGPELKVMFKIPWVLAKTPGLAKYGISNYETLVRYFDSNRGTYLHFGDCVTTREIYKKTPNDLKVVLDLTKTLYIQPSATTVESLQEIINNDEKLKARLRNVTSTLEFLRLYSDFFLFEDNGSIWPLIQCHVGRGIAEQNGRRVDSLMAIELIRTYIRQMAPAIKLPQLHANLCSMGVGFGFAELQAFVFRFYHPSHVPKYVNPRPNPTRFLNTKPKVIKVIRETLKLWPVNLNKILKELDLEGIPLDHSALKSIIEEHFPDYILQRGFVKQDHQPYMTPVLSVLTEQCPISVNELRKIMMAQGVEIKQNILIEVIAKSLDGYLVYNRQIYLPTCQTTSGELITDVVLNKLHPILDGKCPILLDELISPLGARRIFLTRKKLKAIITKHSTSYKCARNFVWQVDPTDVGAKTSDPEYEDVQAIERKNDDNRSIGESMIESIPLLTNDSNSITNSETTLPLIKAVYDNSEDVNEACGLFMNVHVSEGDLEIVKMSQPDSRPDNLDVEIDVPSSKICTLMMNPAKEDTKCSLSFSGAPHCPDLQLSEALSLPSIPEENLDDLIPRPHPNERKVYPVKFKGNFPEWGRFLEEVSEITDEGVNRADSCSSSTLLPRQNMEASNSLGRQVQPVVDMDPPQRFSRDGKKFTRKREDCKLS</sequence>
<organism evidence="3 4">
    <name type="scientific">Tigriopus californicus</name>
    <name type="common">Marine copepod</name>
    <dbReference type="NCBI Taxonomy" id="6832"/>
    <lineage>
        <taxon>Eukaryota</taxon>
        <taxon>Metazoa</taxon>
        <taxon>Ecdysozoa</taxon>
        <taxon>Arthropoda</taxon>
        <taxon>Crustacea</taxon>
        <taxon>Multicrustacea</taxon>
        <taxon>Hexanauplia</taxon>
        <taxon>Copepoda</taxon>
        <taxon>Harpacticoida</taxon>
        <taxon>Harpacticidae</taxon>
        <taxon>Tigriopus</taxon>
    </lineage>
</organism>
<proteinExistence type="predicted"/>
<accession>A0A553PBQ5</accession>